<dbReference type="PANTHER" id="PTHR11692">
    <property type="entry name" value="BIFUNCTIONAL PURINE BIOSYNTHESIS PROTEIN PURH"/>
    <property type="match status" value="1"/>
</dbReference>
<keyword evidence="11" id="KW-1185">Reference proteome</keyword>
<comment type="catalytic activity">
    <reaction evidence="8">
        <text>(6R)-10-formyltetrahydrofolate + 5-amino-1-(5-phospho-beta-D-ribosyl)imidazole-4-carboxamide = 5-formamido-1-(5-phospho-D-ribosyl)imidazole-4-carboxamide + (6S)-5,6,7,8-tetrahydrofolate</text>
        <dbReference type="Rhea" id="RHEA:22192"/>
        <dbReference type="ChEBI" id="CHEBI:57453"/>
        <dbReference type="ChEBI" id="CHEBI:58467"/>
        <dbReference type="ChEBI" id="CHEBI:58475"/>
        <dbReference type="ChEBI" id="CHEBI:195366"/>
        <dbReference type="EC" id="2.1.2.3"/>
    </reaction>
</comment>
<comment type="domain">
    <text evidence="8">The IMP cyclohydrolase activity resides in the N-terminal region.</text>
</comment>
<dbReference type="EC" id="2.1.2.3" evidence="8"/>
<name>A0ABT3U3J6_9ACTN</name>
<dbReference type="Proteomes" id="UP001163064">
    <property type="component" value="Unassembled WGS sequence"/>
</dbReference>
<evidence type="ECO:0000256" key="6">
    <source>
        <dbReference type="ARBA" id="ARBA00022801"/>
    </source>
</evidence>
<evidence type="ECO:0000313" key="10">
    <source>
        <dbReference type="EMBL" id="MCX3063162.1"/>
    </source>
</evidence>
<keyword evidence="4 8" id="KW-0808">Transferase</keyword>
<dbReference type="SMART" id="SM00798">
    <property type="entry name" value="AICARFT_IMPCHas"/>
    <property type="match status" value="1"/>
</dbReference>
<dbReference type="PROSITE" id="PS51855">
    <property type="entry name" value="MGS"/>
    <property type="match status" value="1"/>
</dbReference>
<feature type="domain" description="MGS-like" evidence="9">
    <location>
        <begin position="5"/>
        <end position="158"/>
    </location>
</feature>
<keyword evidence="7 8" id="KW-0511">Multifunctional enzyme</keyword>
<evidence type="ECO:0000256" key="3">
    <source>
        <dbReference type="ARBA" id="ARBA00007667"/>
    </source>
</evidence>
<dbReference type="EMBL" id="JAPHNL010000295">
    <property type="protein sequence ID" value="MCX3063162.1"/>
    <property type="molecule type" value="Genomic_DNA"/>
</dbReference>
<dbReference type="InterPro" id="IPR011607">
    <property type="entry name" value="MGS-like_dom"/>
</dbReference>
<evidence type="ECO:0000256" key="1">
    <source>
        <dbReference type="ARBA" id="ARBA00004844"/>
    </source>
</evidence>
<keyword evidence="6 8" id="KW-0378">Hydrolase</keyword>
<dbReference type="Pfam" id="PF02142">
    <property type="entry name" value="MGS"/>
    <property type="match status" value="1"/>
</dbReference>
<dbReference type="PANTHER" id="PTHR11692:SF0">
    <property type="entry name" value="BIFUNCTIONAL PURINE BIOSYNTHESIS PROTEIN ATIC"/>
    <property type="match status" value="1"/>
</dbReference>
<dbReference type="InterPro" id="IPR016193">
    <property type="entry name" value="Cytidine_deaminase-like"/>
</dbReference>
<comment type="pathway">
    <text evidence="2 8">Purine metabolism; IMP biosynthesis via de novo pathway; 5-formamido-1-(5-phospho-D-ribosyl)imidazole-4-carboxamide from 5-amino-1-(5-phospho-D-ribosyl)imidazole-4-carboxamide (10-formyl THF route): step 1/1.</text>
</comment>
<dbReference type="Gene3D" id="3.40.50.1380">
    <property type="entry name" value="Methylglyoxal synthase-like domain"/>
    <property type="match status" value="1"/>
</dbReference>
<dbReference type="InterPro" id="IPR024051">
    <property type="entry name" value="AICAR_Tfase_dup_dom_sf"/>
</dbReference>
<comment type="pathway">
    <text evidence="1 8">Purine metabolism; IMP biosynthesis via de novo pathway; IMP from 5-formamido-1-(5-phospho-D-ribosyl)imidazole-4-carboxamide: step 1/1.</text>
</comment>
<dbReference type="SUPFAM" id="SSF52335">
    <property type="entry name" value="Methylglyoxal synthase-like"/>
    <property type="match status" value="1"/>
</dbReference>
<evidence type="ECO:0000256" key="2">
    <source>
        <dbReference type="ARBA" id="ARBA00004954"/>
    </source>
</evidence>
<organism evidence="10 11">
    <name type="scientific">Streptomyces beihaiensis</name>
    <dbReference type="NCBI Taxonomy" id="2984495"/>
    <lineage>
        <taxon>Bacteria</taxon>
        <taxon>Bacillati</taxon>
        <taxon>Actinomycetota</taxon>
        <taxon>Actinomycetes</taxon>
        <taxon>Kitasatosporales</taxon>
        <taxon>Streptomycetaceae</taxon>
        <taxon>Streptomyces</taxon>
    </lineage>
</organism>
<dbReference type="Gene3D" id="3.40.140.20">
    <property type="match status" value="2"/>
</dbReference>
<evidence type="ECO:0000256" key="7">
    <source>
        <dbReference type="ARBA" id="ARBA00023268"/>
    </source>
</evidence>
<dbReference type="InterPro" id="IPR036914">
    <property type="entry name" value="MGS-like_dom_sf"/>
</dbReference>
<evidence type="ECO:0000256" key="8">
    <source>
        <dbReference type="HAMAP-Rule" id="MF_00139"/>
    </source>
</evidence>
<proteinExistence type="inferred from homology"/>
<dbReference type="RefSeq" id="WP_266603878.1">
    <property type="nucleotide sequence ID" value="NZ_JAPHNL010000295.1"/>
</dbReference>
<evidence type="ECO:0000313" key="11">
    <source>
        <dbReference type="Proteomes" id="UP001163064"/>
    </source>
</evidence>
<evidence type="ECO:0000256" key="4">
    <source>
        <dbReference type="ARBA" id="ARBA00022679"/>
    </source>
</evidence>
<gene>
    <name evidence="8 10" type="primary">purH</name>
    <name evidence="10" type="ORF">OFY01_26065</name>
</gene>
<dbReference type="GO" id="GO:0003937">
    <property type="term" value="F:IMP cyclohydrolase activity"/>
    <property type="evidence" value="ECO:0007669"/>
    <property type="project" value="UniProtKB-EC"/>
</dbReference>
<dbReference type="CDD" id="cd01421">
    <property type="entry name" value="IMPCH"/>
    <property type="match status" value="1"/>
</dbReference>
<protein>
    <recommendedName>
        <fullName evidence="8">Bifunctional purine biosynthesis protein PurH</fullName>
    </recommendedName>
    <domain>
        <recommendedName>
            <fullName evidence="8">Phosphoribosylaminoimidazolecarboxamide formyltransferase</fullName>
            <ecNumber evidence="8">2.1.2.3</ecNumber>
        </recommendedName>
        <alternativeName>
            <fullName evidence="8">AICAR transformylase</fullName>
        </alternativeName>
    </domain>
    <domain>
        <recommendedName>
            <fullName evidence="8">IMP cyclohydrolase</fullName>
            <ecNumber evidence="8">3.5.4.10</ecNumber>
        </recommendedName>
        <alternativeName>
            <fullName evidence="8">ATIC</fullName>
        </alternativeName>
        <alternativeName>
            <fullName evidence="8">IMP synthase</fullName>
        </alternativeName>
        <alternativeName>
            <fullName evidence="8">Inosinicase</fullName>
        </alternativeName>
    </domain>
</protein>
<dbReference type="GO" id="GO:0004643">
    <property type="term" value="F:phosphoribosylaminoimidazolecarboxamide formyltransferase activity"/>
    <property type="evidence" value="ECO:0007669"/>
    <property type="project" value="UniProtKB-EC"/>
</dbReference>
<dbReference type="PIRSF" id="PIRSF000414">
    <property type="entry name" value="AICARFT_IMPCHas"/>
    <property type="match status" value="1"/>
</dbReference>
<dbReference type="SUPFAM" id="SSF53927">
    <property type="entry name" value="Cytidine deaminase-like"/>
    <property type="match status" value="1"/>
</dbReference>
<sequence>MTAESDKPAESDKRAIRRALVSVYDKTGLEELARGLHEAGVELVSTGSTAARIAAAGVPVTKVEELTGFPECLDGRVKTLHPKVHAGILADLRLADHRKQLDELGVRPFDLVVVNLYPFKETVASGASPDECVEQIDIGGPSMVRAAAKNHPSVAVVTSPARYADVLVAAKDGGFDLATRKRLAAEAFQHTAAYDVAVASWFAGDYAAADTTGFPDFLGATYERKNVLRYGENPHQGAGLYVDGTGGLADAEQLHGKEMSYNNYTDTDAARRAAYDHDDPCVAIIKHANPCGIAVASTVAEAHRKAHACDPVSAYGGVIAVNRPVTKEMAEQVAEIFTEVIVAPEYEDGALEALTKKKNLRVLRAHKAPCNRVEARQIDGGVLLQTTDRLQADGDNPATWTLATGEALSQGELDELAFAWKACRAVKSNAILLAKDGASVGVGMGQVNRVDSCKLAVERAGEERARGSFAASDAFFPFPDGPQILIDAGVKAIVQPGGSIRDELVVEAAKKAGVTMYFTGTRHFFH</sequence>
<accession>A0ABT3U3J6</accession>
<evidence type="ECO:0000259" key="9">
    <source>
        <dbReference type="PROSITE" id="PS51855"/>
    </source>
</evidence>
<dbReference type="NCBIfam" id="NF002049">
    <property type="entry name" value="PRK00881.1"/>
    <property type="match status" value="1"/>
</dbReference>
<evidence type="ECO:0000256" key="5">
    <source>
        <dbReference type="ARBA" id="ARBA00022755"/>
    </source>
</evidence>
<dbReference type="HAMAP" id="MF_00139">
    <property type="entry name" value="PurH"/>
    <property type="match status" value="1"/>
</dbReference>
<comment type="caution">
    <text evidence="10">The sequence shown here is derived from an EMBL/GenBank/DDBJ whole genome shotgun (WGS) entry which is preliminary data.</text>
</comment>
<dbReference type="SMART" id="SM00851">
    <property type="entry name" value="MGS"/>
    <property type="match status" value="1"/>
</dbReference>
<dbReference type="Pfam" id="PF01808">
    <property type="entry name" value="AICARFT_IMPCHas"/>
    <property type="match status" value="1"/>
</dbReference>
<comment type="similarity">
    <text evidence="3 8">Belongs to the PurH family.</text>
</comment>
<comment type="catalytic activity">
    <reaction evidence="8">
        <text>IMP + H2O = 5-formamido-1-(5-phospho-D-ribosyl)imidazole-4-carboxamide</text>
        <dbReference type="Rhea" id="RHEA:18445"/>
        <dbReference type="ChEBI" id="CHEBI:15377"/>
        <dbReference type="ChEBI" id="CHEBI:58053"/>
        <dbReference type="ChEBI" id="CHEBI:58467"/>
        <dbReference type="EC" id="3.5.4.10"/>
    </reaction>
</comment>
<dbReference type="InterPro" id="IPR002695">
    <property type="entry name" value="PurH-like"/>
</dbReference>
<dbReference type="EC" id="3.5.4.10" evidence="8"/>
<dbReference type="NCBIfam" id="TIGR00355">
    <property type="entry name" value="purH"/>
    <property type="match status" value="1"/>
</dbReference>
<keyword evidence="5 8" id="KW-0658">Purine biosynthesis</keyword>
<reference evidence="10" key="1">
    <citation type="submission" date="2022-10" db="EMBL/GenBank/DDBJ databases">
        <title>Streptomyces beihaiensis sp. nov., a chitin degrading actinobacterium, isolated from shrimp pond soil.</title>
        <authorList>
            <person name="Xie J."/>
            <person name="Shen N."/>
        </authorList>
    </citation>
    <scope>NUCLEOTIDE SEQUENCE</scope>
    <source>
        <strain evidence="10">GXMU-J5</strain>
    </source>
</reference>